<dbReference type="InterPro" id="IPR056729">
    <property type="entry name" value="GMPPB_C"/>
</dbReference>
<dbReference type="SUPFAM" id="SSF51161">
    <property type="entry name" value="Trimeric LpxA-like enzymes"/>
    <property type="match status" value="1"/>
</dbReference>
<accession>A0ABR8VRH0</accession>
<gene>
    <name evidence="4" type="ORF">H9631_19965</name>
</gene>
<keyword evidence="5" id="KW-1185">Reference proteome</keyword>
<keyword evidence="2" id="KW-0677">Repeat</keyword>
<comment type="caution">
    <text evidence="4">The sequence shown here is derived from an EMBL/GenBank/DDBJ whole genome shotgun (WGS) entry which is preliminary data.</text>
</comment>
<dbReference type="CDD" id="cd03358">
    <property type="entry name" value="LbH_WxcM_N_like"/>
    <property type="match status" value="1"/>
</dbReference>
<name>A0ABR8VRH0_9BACI</name>
<dbReference type="InterPro" id="IPR011004">
    <property type="entry name" value="Trimer_LpxA-like_sf"/>
</dbReference>
<dbReference type="InterPro" id="IPR018357">
    <property type="entry name" value="Hexapep_transf_CS"/>
</dbReference>
<feature type="domain" description="Mannose-1-phosphate guanyltransferase C-terminal" evidence="3">
    <location>
        <begin position="77"/>
        <end position="151"/>
    </location>
</feature>
<reference evidence="4 5" key="1">
    <citation type="submission" date="2020-08" db="EMBL/GenBank/DDBJ databases">
        <title>A Genomic Blueprint of the Chicken Gut Microbiome.</title>
        <authorList>
            <person name="Gilroy R."/>
            <person name="Ravi A."/>
            <person name="Getino M."/>
            <person name="Pursley I."/>
            <person name="Horton D.L."/>
            <person name="Alikhan N.-F."/>
            <person name="Baker D."/>
            <person name="Gharbi K."/>
            <person name="Hall N."/>
            <person name="Watson M."/>
            <person name="Adriaenssens E.M."/>
            <person name="Foster-Nyarko E."/>
            <person name="Jarju S."/>
            <person name="Secka A."/>
            <person name="Antonio M."/>
            <person name="Oren A."/>
            <person name="Chaudhuri R."/>
            <person name="La Ragione R.M."/>
            <person name="Hildebrand F."/>
            <person name="Pallen M.J."/>
        </authorList>
    </citation>
    <scope>NUCLEOTIDE SEQUENCE [LARGE SCALE GENOMIC DNA]</scope>
    <source>
        <strain evidence="4 5">Sa1BUA2</strain>
    </source>
</reference>
<dbReference type="PROSITE" id="PS00101">
    <property type="entry name" value="HEXAPEP_TRANSFERASES"/>
    <property type="match status" value="1"/>
</dbReference>
<sequence>MIDRTVKMGSNVKIGEYVIIERNAVIGDNVTIGHHVVIKEDSRIGNNVTINDHSVLGQTPVANKKMARKPPKYLSSLVIGDDVKIGSQCVIYRGTTIMDGVLIGDLAAIREKVTIGNNSIVGRNVMVENNTQIGQYATIQTSSYVTAYMVIEDYVFIGPCLSTSNDKYIGTRNGELKGPILRKGAKIGNNASILPGIIIGEKATVGAGAVVTKDVKPNEVVVGNPARPIHR</sequence>
<proteinExistence type="predicted"/>
<dbReference type="Proteomes" id="UP000648182">
    <property type="component" value="Unassembled WGS sequence"/>
</dbReference>
<evidence type="ECO:0000313" key="5">
    <source>
        <dbReference type="Proteomes" id="UP000648182"/>
    </source>
</evidence>
<dbReference type="InterPro" id="IPR001451">
    <property type="entry name" value="Hexapep"/>
</dbReference>
<dbReference type="Gene3D" id="2.160.10.10">
    <property type="entry name" value="Hexapeptide repeat proteins"/>
    <property type="match status" value="2"/>
</dbReference>
<evidence type="ECO:0000313" key="4">
    <source>
        <dbReference type="EMBL" id="MBD8007344.1"/>
    </source>
</evidence>
<dbReference type="PANTHER" id="PTHR43300">
    <property type="entry name" value="ACETYLTRANSFERASE"/>
    <property type="match status" value="1"/>
</dbReference>
<dbReference type="PANTHER" id="PTHR43300:SF4">
    <property type="entry name" value="ACYL-[ACYL-CARRIER-PROTEIN]--UDP-N-ACETYLGLUCOSAMINE O-ACYLTRANSFERASE"/>
    <property type="match status" value="1"/>
</dbReference>
<dbReference type="Pfam" id="PF00132">
    <property type="entry name" value="Hexapep"/>
    <property type="match status" value="2"/>
</dbReference>
<evidence type="ECO:0000256" key="1">
    <source>
        <dbReference type="ARBA" id="ARBA00022679"/>
    </source>
</evidence>
<evidence type="ECO:0000256" key="2">
    <source>
        <dbReference type="ARBA" id="ARBA00022737"/>
    </source>
</evidence>
<dbReference type="InterPro" id="IPR050179">
    <property type="entry name" value="Trans_hexapeptide_repeat"/>
</dbReference>
<keyword evidence="1" id="KW-0808">Transferase</keyword>
<evidence type="ECO:0000259" key="3">
    <source>
        <dbReference type="Pfam" id="PF25087"/>
    </source>
</evidence>
<protein>
    <submittedName>
        <fullName evidence="4">N-acetyltransferase</fullName>
    </submittedName>
</protein>
<dbReference type="Pfam" id="PF25087">
    <property type="entry name" value="GMPPB_C"/>
    <property type="match status" value="1"/>
</dbReference>
<organism evidence="4 5">
    <name type="scientific">Bacillus norwichensis</name>
    <dbReference type="NCBI Taxonomy" id="2762217"/>
    <lineage>
        <taxon>Bacteria</taxon>
        <taxon>Bacillati</taxon>
        <taxon>Bacillota</taxon>
        <taxon>Bacilli</taxon>
        <taxon>Bacillales</taxon>
        <taxon>Bacillaceae</taxon>
        <taxon>Bacillus</taxon>
    </lineage>
</organism>
<dbReference type="RefSeq" id="WP_160708922.1">
    <property type="nucleotide sequence ID" value="NZ_JACSPV010000055.1"/>
</dbReference>
<dbReference type="EMBL" id="JACSPV010000055">
    <property type="protein sequence ID" value="MBD8007344.1"/>
    <property type="molecule type" value="Genomic_DNA"/>
</dbReference>